<feature type="transmembrane region" description="Helical" evidence="1">
    <location>
        <begin position="197"/>
        <end position="217"/>
    </location>
</feature>
<dbReference type="AlphaFoldDB" id="A0A4U3MA00"/>
<evidence type="ECO:0008006" key="4">
    <source>
        <dbReference type="Google" id="ProtNLM"/>
    </source>
</evidence>
<evidence type="ECO:0000313" key="2">
    <source>
        <dbReference type="EMBL" id="TKK85938.1"/>
    </source>
</evidence>
<keyword evidence="1" id="KW-0812">Transmembrane</keyword>
<dbReference type="EMBL" id="SZQA01000024">
    <property type="protein sequence ID" value="TKK85938.1"/>
    <property type="molecule type" value="Genomic_DNA"/>
</dbReference>
<name>A0A4U3MA00_9ACTN</name>
<sequence>MSVWLEAVLIAVATLAGSWLARRSSTKVSVGLAIASALMLVTALGEILPDAIDDAIEQNVPLWTIGLSIVLGFSVITYFTREGCAHEHPKEAARHAAGVHRRVKAVATAALFGGTGTAIALAIHRAIEGASLTLSGASLVVLLALLIHSLSEGLALTAMLDLAGRKIAFWMLLACVSPVAGILVAEMSPIPPQATPILLGTIAGVLLRTAIVGFRLAGGESGRMPRRAALAAGGVAAALATTLAVAQWMPVSAGETAGPVAAMIRRPVAIPLPLPEPAPAFTPKDRSQLRWALTTGRLSLAEILARTDRLTRHTSIWWLLRGRLTGRDLDAHGIPESSTVGDLTLPQRDYLVDAVARKG</sequence>
<accession>A0A4U3MA00</accession>
<organism evidence="2 3">
    <name type="scientific">Herbidospora galbida</name>
    <dbReference type="NCBI Taxonomy" id="2575442"/>
    <lineage>
        <taxon>Bacteria</taxon>
        <taxon>Bacillati</taxon>
        <taxon>Actinomycetota</taxon>
        <taxon>Actinomycetes</taxon>
        <taxon>Streptosporangiales</taxon>
        <taxon>Streptosporangiaceae</taxon>
        <taxon>Herbidospora</taxon>
    </lineage>
</organism>
<keyword evidence="1" id="KW-0472">Membrane</keyword>
<dbReference type="Proteomes" id="UP000308705">
    <property type="component" value="Unassembled WGS sequence"/>
</dbReference>
<dbReference type="RefSeq" id="WP_137249304.1">
    <property type="nucleotide sequence ID" value="NZ_SZQA01000024.1"/>
</dbReference>
<evidence type="ECO:0000256" key="1">
    <source>
        <dbReference type="SAM" id="Phobius"/>
    </source>
</evidence>
<reference evidence="2 3" key="1">
    <citation type="submission" date="2019-04" db="EMBL/GenBank/DDBJ databases">
        <title>Herbidospora sp. NEAU-GS14.nov., a novel actinomycete isolated from soil.</title>
        <authorList>
            <person name="Han L."/>
        </authorList>
    </citation>
    <scope>NUCLEOTIDE SEQUENCE [LARGE SCALE GENOMIC DNA]</scope>
    <source>
        <strain evidence="2 3">NEAU-GS14</strain>
    </source>
</reference>
<proteinExistence type="predicted"/>
<keyword evidence="3" id="KW-1185">Reference proteome</keyword>
<comment type="caution">
    <text evidence="2">The sequence shown here is derived from an EMBL/GenBank/DDBJ whole genome shotgun (WGS) entry which is preliminary data.</text>
</comment>
<feature type="transmembrane region" description="Helical" evidence="1">
    <location>
        <begin position="167"/>
        <end position="185"/>
    </location>
</feature>
<evidence type="ECO:0000313" key="3">
    <source>
        <dbReference type="Proteomes" id="UP000308705"/>
    </source>
</evidence>
<protein>
    <recommendedName>
        <fullName evidence="4">Zinc permease</fullName>
    </recommendedName>
</protein>
<feature type="transmembrane region" description="Helical" evidence="1">
    <location>
        <begin position="60"/>
        <end position="80"/>
    </location>
</feature>
<dbReference type="OrthoDB" id="4226602at2"/>
<feature type="transmembrane region" description="Helical" evidence="1">
    <location>
        <begin position="229"/>
        <end position="249"/>
    </location>
</feature>
<keyword evidence="1" id="KW-1133">Transmembrane helix</keyword>
<feature type="transmembrane region" description="Helical" evidence="1">
    <location>
        <begin position="139"/>
        <end position="160"/>
    </location>
</feature>
<feature type="transmembrane region" description="Helical" evidence="1">
    <location>
        <begin position="28"/>
        <end position="48"/>
    </location>
</feature>
<gene>
    <name evidence="2" type="ORF">FDA94_23870</name>
</gene>
<feature type="transmembrane region" description="Helical" evidence="1">
    <location>
        <begin position="6"/>
        <end position="21"/>
    </location>
</feature>
<feature type="transmembrane region" description="Helical" evidence="1">
    <location>
        <begin position="105"/>
        <end position="127"/>
    </location>
</feature>